<dbReference type="OrthoDB" id="5386674at2759"/>
<evidence type="ECO:0000313" key="6">
    <source>
        <dbReference type="Proteomes" id="UP000012045"/>
    </source>
</evidence>
<feature type="compositionally biased region" description="Polar residues" evidence="2">
    <location>
        <begin position="653"/>
        <end position="666"/>
    </location>
</feature>
<feature type="compositionally biased region" description="Polar residues" evidence="2">
    <location>
        <begin position="847"/>
        <end position="863"/>
    </location>
</feature>
<protein>
    <submittedName>
        <fullName evidence="5">Putative ankyrin repeat protein</fullName>
    </submittedName>
</protein>
<reference evidence="6" key="1">
    <citation type="journal article" date="2013" name="Genome Announc.">
        <title>Draft genome sequence of Botrytis cinerea BcDW1, inoculum for noble rot of grape berries.</title>
        <authorList>
            <person name="Blanco-Ulate B."/>
            <person name="Allen G."/>
            <person name="Powell A.L."/>
            <person name="Cantu D."/>
        </authorList>
    </citation>
    <scope>NUCLEOTIDE SEQUENCE [LARGE SCALE GENOMIC DNA]</scope>
    <source>
        <strain evidence="6">BcDW1</strain>
    </source>
</reference>
<evidence type="ECO:0000256" key="1">
    <source>
        <dbReference type="ARBA" id="ARBA00022737"/>
    </source>
</evidence>
<dbReference type="Proteomes" id="UP000012045">
    <property type="component" value="Unassembled WGS sequence"/>
</dbReference>
<evidence type="ECO:0000259" key="3">
    <source>
        <dbReference type="Pfam" id="PF17100"/>
    </source>
</evidence>
<evidence type="ECO:0000256" key="2">
    <source>
        <dbReference type="SAM" id="MobiDB-lite"/>
    </source>
</evidence>
<feature type="region of interest" description="Disordered" evidence="2">
    <location>
        <begin position="57"/>
        <end position="76"/>
    </location>
</feature>
<sequence>MNFKEKEKHGRSEPARRNTLERMLELENRNKLQRMQASTATVSQPLRNTFFRERRPSNSYVYANSPERPVQFRQPDRAMTTPILSVAVPPAQAFETPKTAPKPSKKVFVVEPAKEIPPQLVADVDAGDSDASSICRSPAWDGGEGKRKRMAKKEAQDMRKKEEERLRKEKEKAERETRAAAQKQKGRLSKAPPTNKRLSKTIPTAPVGRANSEPAAQAAPEIIQLSPDPDDGRRSRRTSLDLGLKKLMSSFRSRSRSTSISADATPRNRSSSTSPTSTGFIGGLKLQQSSEAAAQNELRDGKSSNYRPAGHSNKPSHSRPPISLENSRYRTLDLLAPSGASAPAVELPTKSQSEDSYNPHTPKEPEAGEQPASVLEPIMNRNPRAQKPSEHLRLDHVTDSTVNYKASHKPQSPLVAPPSPGFRFGLEKNPPSTQEVQEPLYSQNFDISPEDTNSENNEYFPKQKRHDNQGDLSSPTHDIKFDSAPIQEVMRRTPSIHNAAGRSGSVSRAGENAEVVENEEDFRAFIDSEGAPPDFRLTAQPSQSSIQPEEGMFSRRDLQAPSFYPSPLSLQPKGAKGGTANVSHRYSSAPDSPSLQTSHLDEPLKKLRPQSTFSPRATGFDSRSALPSQSARRVSEPEYLSPIALSPLEISPVPQQKLSPQTANPTSPRRQKDRRSSSRSYTGSSEEYLSFDEQSSITTPAVSRPQSQKGPIASSHDPASRKYHKVQDSWNQTPIPLQIKDYKGNTYTLSGRDTSTSQPANLHVSLSSADPDTDEGVADLQRRLSLTKSSSTTALQHTLNFLPELKHQPLRPRQGPGQRQSSEGKNVLGKGDGNGHGHGGKLRRESASASAYAQYNDSKNSLMSSSAFNGGESSNSNSNSSSSEKDNNDSSQYLRSARLAIPPKKGPRFSNQLAASSAQSLHSNGQGGIEPMAKMFVICCGCNYFHDMPSKLYECMAKPEAVVKDEGLGVSGVVSTRSFTKDESLRNPSITSSSTALPVPLQIEAERVQKDGSPKHFWHDAFQMLQEDRNHRELLEIYQKTLQAESGATSPSASAAPDYLLKIIDHSLKLVDEKRSKIRVGSATVEVRDALNKVAKAAQYAQSFVGSLVSGEPHAAMAWAGLSLFLPLLINAAEQPKGLAKGVEYVSELLCRFSVIERLYQEQIRDDLIVVTTDTKRLRLSFEKSLTELYAQVLLYQCCAISRLNSSKVIGLAKDMVKSENWDDLSTELKDYEARCNRFKIVLDAEKMEREFRSFEKDMRGLNDIISTHTLTNISWQHQTKETLEKVKHNQDLQVDQLQVDLEDRCIRNFYVSAYEKQMYRNPDAVKGTCHWLLDNSNFQNWEDSKSSSLLWVSAGPGCGKSVVSKMLIKALSEKNSLPGKARTVCYFFFKEDDTLQRRAEMLYVLYCTKF</sequence>
<keyword evidence="1" id="KW-0677">Repeat</keyword>
<feature type="domain" description="NWD NACHT-NTPase N-terminal" evidence="3">
    <location>
        <begin position="1016"/>
        <end position="1235"/>
    </location>
</feature>
<feature type="compositionally biased region" description="Basic and acidic residues" evidence="2">
    <location>
        <begin position="387"/>
        <end position="398"/>
    </location>
</feature>
<evidence type="ECO:0000259" key="4">
    <source>
        <dbReference type="Pfam" id="PF24883"/>
    </source>
</evidence>
<dbReference type="Pfam" id="PF17100">
    <property type="entry name" value="NACHT_N"/>
    <property type="match status" value="1"/>
</dbReference>
<evidence type="ECO:0000313" key="5">
    <source>
        <dbReference type="EMBL" id="EMR80350.1"/>
    </source>
</evidence>
<feature type="compositionally biased region" description="Polar residues" evidence="2">
    <location>
        <begin position="349"/>
        <end position="359"/>
    </location>
</feature>
<name>M7TG85_BOTF1</name>
<feature type="compositionally biased region" description="Low complexity" evidence="2">
    <location>
        <begin position="910"/>
        <end position="924"/>
    </location>
</feature>
<feature type="region of interest" description="Disordered" evidence="2">
    <location>
        <begin position="800"/>
        <end position="924"/>
    </location>
</feature>
<dbReference type="EMBL" id="KB708124">
    <property type="protein sequence ID" value="EMR80350.1"/>
    <property type="molecule type" value="Genomic_DNA"/>
</dbReference>
<feature type="compositionally biased region" description="Low complexity" evidence="2">
    <location>
        <begin position="121"/>
        <end position="133"/>
    </location>
</feature>
<dbReference type="Pfam" id="PF24883">
    <property type="entry name" value="NPHP3_N"/>
    <property type="match status" value="1"/>
</dbReference>
<feature type="compositionally biased region" description="Low complexity" evidence="2">
    <location>
        <begin position="864"/>
        <end position="882"/>
    </location>
</feature>
<gene>
    <name evidence="5" type="ORF">BcDW1_11047</name>
</gene>
<dbReference type="HOGENOM" id="CLU_005073_0_0_1"/>
<feature type="compositionally biased region" description="Low complexity" evidence="2">
    <location>
        <begin position="249"/>
        <end position="278"/>
    </location>
</feature>
<feature type="domain" description="Nephrocystin 3-like N-terminal" evidence="4">
    <location>
        <begin position="1328"/>
        <end position="1402"/>
    </location>
</feature>
<feature type="compositionally biased region" description="Polar residues" evidence="2">
    <location>
        <begin position="430"/>
        <end position="447"/>
    </location>
</feature>
<feature type="compositionally biased region" description="Polar residues" evidence="2">
    <location>
        <begin position="692"/>
        <end position="709"/>
    </location>
</feature>
<feature type="compositionally biased region" description="Basic and acidic residues" evidence="2">
    <location>
        <begin position="152"/>
        <end position="178"/>
    </location>
</feature>
<organism evidence="5 6">
    <name type="scientific">Botryotinia fuckeliana (strain BcDW1)</name>
    <name type="common">Noble rot fungus</name>
    <name type="synonym">Botrytis cinerea</name>
    <dbReference type="NCBI Taxonomy" id="1290391"/>
    <lineage>
        <taxon>Eukaryota</taxon>
        <taxon>Fungi</taxon>
        <taxon>Dikarya</taxon>
        <taxon>Ascomycota</taxon>
        <taxon>Pezizomycotina</taxon>
        <taxon>Leotiomycetes</taxon>
        <taxon>Helotiales</taxon>
        <taxon>Sclerotiniaceae</taxon>
        <taxon>Botrytis</taxon>
    </lineage>
</organism>
<feature type="region of interest" description="Disordered" evidence="2">
    <location>
        <begin position="120"/>
        <end position="485"/>
    </location>
</feature>
<feature type="compositionally biased region" description="Polar residues" evidence="2">
    <location>
        <begin position="745"/>
        <end position="770"/>
    </location>
</feature>
<accession>M7TG85</accession>
<proteinExistence type="predicted"/>
<feature type="region of interest" description="Disordered" evidence="2">
    <location>
        <begin position="497"/>
        <end position="776"/>
    </location>
</feature>
<dbReference type="InterPro" id="IPR031359">
    <property type="entry name" value="NACHT_N"/>
</dbReference>
<feature type="compositionally biased region" description="Polar residues" evidence="2">
    <location>
        <begin position="580"/>
        <end position="598"/>
    </location>
</feature>
<dbReference type="InterPro" id="IPR056884">
    <property type="entry name" value="NPHP3-like_N"/>
</dbReference>
<dbReference type="PANTHER" id="PTHR10039">
    <property type="entry name" value="AMELOGENIN"/>
    <property type="match status" value="1"/>
</dbReference>